<organism evidence="1 2">
    <name type="scientific">Corchorus olitorius</name>
    <dbReference type="NCBI Taxonomy" id="93759"/>
    <lineage>
        <taxon>Eukaryota</taxon>
        <taxon>Viridiplantae</taxon>
        <taxon>Streptophyta</taxon>
        <taxon>Embryophyta</taxon>
        <taxon>Tracheophyta</taxon>
        <taxon>Spermatophyta</taxon>
        <taxon>Magnoliopsida</taxon>
        <taxon>eudicotyledons</taxon>
        <taxon>Gunneridae</taxon>
        <taxon>Pentapetalae</taxon>
        <taxon>rosids</taxon>
        <taxon>malvids</taxon>
        <taxon>Malvales</taxon>
        <taxon>Malvaceae</taxon>
        <taxon>Grewioideae</taxon>
        <taxon>Apeibeae</taxon>
        <taxon>Corchorus</taxon>
    </lineage>
</organism>
<proteinExistence type="predicted"/>
<gene>
    <name evidence="1" type="ORF">COLO4_34709</name>
</gene>
<sequence length="44" mass="4844">MSALSAVTRITWASMVRRSALLRADFSLGLRRASCKVHRAVARA</sequence>
<protein>
    <submittedName>
        <fullName evidence="1">Uncharacterized protein</fullName>
    </submittedName>
</protein>
<keyword evidence="2" id="KW-1185">Reference proteome</keyword>
<evidence type="ECO:0000313" key="2">
    <source>
        <dbReference type="Proteomes" id="UP000187203"/>
    </source>
</evidence>
<dbReference type="Proteomes" id="UP000187203">
    <property type="component" value="Unassembled WGS sequence"/>
</dbReference>
<dbReference type="EMBL" id="AWUE01022431">
    <property type="protein sequence ID" value="OMO58361.1"/>
    <property type="molecule type" value="Genomic_DNA"/>
</dbReference>
<reference evidence="2" key="1">
    <citation type="submission" date="2013-09" db="EMBL/GenBank/DDBJ databases">
        <title>Corchorus olitorius genome sequencing.</title>
        <authorList>
            <person name="Alam M."/>
            <person name="Haque M.S."/>
            <person name="Islam M.S."/>
            <person name="Emdad E.M."/>
            <person name="Islam M.M."/>
            <person name="Ahmed B."/>
            <person name="Halim A."/>
            <person name="Hossen Q.M.M."/>
            <person name="Hossain M.Z."/>
            <person name="Ahmed R."/>
            <person name="Khan M.M."/>
            <person name="Islam R."/>
            <person name="Rashid M.M."/>
            <person name="Khan S.A."/>
            <person name="Rahman M.S."/>
            <person name="Alam M."/>
            <person name="Yahiya A.S."/>
            <person name="Khan M.S."/>
            <person name="Azam M.S."/>
            <person name="Haque T."/>
            <person name="Lashkar M.Z.H."/>
            <person name="Akhand A.I."/>
            <person name="Morshed G."/>
            <person name="Roy S."/>
            <person name="Uddin K.S."/>
            <person name="Rabeya T."/>
            <person name="Hossain A.S."/>
            <person name="Chowdhury A."/>
            <person name="Snigdha A.R."/>
            <person name="Mortoza M.S."/>
            <person name="Matin S.A."/>
            <person name="Hoque S.M.E."/>
            <person name="Islam M.K."/>
            <person name="Roy D.K."/>
            <person name="Haider R."/>
            <person name="Moosa M.M."/>
            <person name="Elias S.M."/>
            <person name="Hasan A.M."/>
            <person name="Jahan S."/>
            <person name="Shafiuddin M."/>
            <person name="Mahmood N."/>
            <person name="Shommy N.S."/>
        </authorList>
    </citation>
    <scope>NUCLEOTIDE SEQUENCE [LARGE SCALE GENOMIC DNA]</scope>
    <source>
        <strain evidence="2">cv. O-4</strain>
    </source>
</reference>
<accession>A0A1R3GJX6</accession>
<dbReference type="AlphaFoldDB" id="A0A1R3GJX6"/>
<comment type="caution">
    <text evidence="1">The sequence shown here is derived from an EMBL/GenBank/DDBJ whole genome shotgun (WGS) entry which is preliminary data.</text>
</comment>
<evidence type="ECO:0000313" key="1">
    <source>
        <dbReference type="EMBL" id="OMO58361.1"/>
    </source>
</evidence>
<name>A0A1R3GJX6_9ROSI</name>